<dbReference type="RefSeq" id="WP_250857672.1">
    <property type="nucleotide sequence ID" value="NZ_JAGSOJ010000001.1"/>
</dbReference>
<sequence>MNDIFLYDKRFESNSTFLRVPVYIYEISVVKNKSSIDFLGKTIFEYLKSENKIEKVKDMFLEKKSERIKNIVNEIRVFLGIGKEYEFLVENELKEIISSVGKKDIHKLMEYKDYYVFFNRMSGDIIPTLVDKEVFADKMIGGAPGLKIKINENYKLPPKKEIIENEITAMINSANKERTKDEDNEAIFFFGQDEYVNEIEIDTIKNINSADSANLLVYVIRDKFETDKISYEWPLTNGNSVYFERAVLDKIQDSSSIMDKLVEREARAFQNREESEKIKEITKTQKYISDNCCNMKKSKEVKDAVATILNNFESEKVKGIEVSIITAMNDLLKISLKRLCEGIGQCDFTLTNRSLRKALAIDRPNVLNKEILNSIQNINIYLKRGDKLLDVVEIKSILSYYLIIYFAAYDLEDDYAIRCVKLFENDEVILKTCEDIRKYRNNTMHRLDNNNRYEKKYDLKLINDKIETLKKCFNNLTYVISEFDKIIGQAT</sequence>
<dbReference type="Proteomes" id="UP001056429">
    <property type="component" value="Unassembled WGS sequence"/>
</dbReference>
<proteinExistence type="predicted"/>
<evidence type="ECO:0000313" key="1">
    <source>
        <dbReference type="EMBL" id="MCM1988804.1"/>
    </source>
</evidence>
<accession>A0A9J6NXL6</accession>
<evidence type="ECO:0000313" key="2">
    <source>
        <dbReference type="Proteomes" id="UP001056429"/>
    </source>
</evidence>
<organism evidence="1 2">
    <name type="scientific">Oceanirhabdus seepicola</name>
    <dbReference type="NCBI Taxonomy" id="2828781"/>
    <lineage>
        <taxon>Bacteria</taxon>
        <taxon>Bacillati</taxon>
        <taxon>Bacillota</taxon>
        <taxon>Clostridia</taxon>
        <taxon>Eubacteriales</taxon>
        <taxon>Clostridiaceae</taxon>
        <taxon>Oceanirhabdus</taxon>
    </lineage>
</organism>
<protein>
    <submittedName>
        <fullName evidence="1">Uncharacterized protein</fullName>
    </submittedName>
</protein>
<name>A0A9J6NXL6_9CLOT</name>
<comment type="caution">
    <text evidence="1">The sequence shown here is derived from an EMBL/GenBank/DDBJ whole genome shotgun (WGS) entry which is preliminary data.</text>
</comment>
<dbReference type="AlphaFoldDB" id="A0A9J6NXL6"/>
<reference evidence="1" key="1">
    <citation type="journal article" date="2021" name="mSystems">
        <title>Bacteria and Archaea Synergistically Convert Glycine Betaine to Biogenic Methane in the Formosa Cold Seep of the South China Sea.</title>
        <authorList>
            <person name="Li L."/>
            <person name="Zhang W."/>
            <person name="Zhang S."/>
            <person name="Song L."/>
            <person name="Sun Q."/>
            <person name="Zhang H."/>
            <person name="Xiang H."/>
            <person name="Dong X."/>
        </authorList>
    </citation>
    <scope>NUCLEOTIDE SEQUENCE</scope>
    <source>
        <strain evidence="1">ZWT</strain>
    </source>
</reference>
<keyword evidence="2" id="KW-1185">Reference proteome</keyword>
<dbReference type="EMBL" id="JAGSOJ010000001">
    <property type="protein sequence ID" value="MCM1988804.1"/>
    <property type="molecule type" value="Genomic_DNA"/>
</dbReference>
<reference evidence="1" key="2">
    <citation type="submission" date="2021-04" db="EMBL/GenBank/DDBJ databases">
        <authorList>
            <person name="Dong X."/>
        </authorList>
    </citation>
    <scope>NUCLEOTIDE SEQUENCE</scope>
    <source>
        <strain evidence="1">ZWT</strain>
    </source>
</reference>
<gene>
    <name evidence="1" type="ORF">KDK92_03555</name>
</gene>